<evidence type="ECO:0000259" key="5">
    <source>
        <dbReference type="PROSITE" id="PS50865"/>
    </source>
</evidence>
<dbReference type="Gene3D" id="6.10.140.2220">
    <property type="match status" value="1"/>
</dbReference>
<feature type="domain" description="MYND-type" evidence="5">
    <location>
        <begin position="49"/>
        <end position="91"/>
    </location>
</feature>
<dbReference type="PANTHER" id="PTHR46920:SF1">
    <property type="entry name" value="PROTEIN MSS51 HOMOLOG, MITOCHONDRIAL-RELATED"/>
    <property type="match status" value="1"/>
</dbReference>
<dbReference type="Pfam" id="PF26632">
    <property type="entry name" value="DUF8205"/>
    <property type="match status" value="1"/>
</dbReference>
<evidence type="ECO:0000256" key="3">
    <source>
        <dbReference type="ARBA" id="ARBA00022833"/>
    </source>
</evidence>
<dbReference type="EMBL" id="JARIHO010000124">
    <property type="protein sequence ID" value="KAJ7301889.1"/>
    <property type="molecule type" value="Genomic_DNA"/>
</dbReference>
<evidence type="ECO:0000256" key="1">
    <source>
        <dbReference type="ARBA" id="ARBA00022723"/>
    </source>
</evidence>
<organism evidence="6 7">
    <name type="scientific">Mycena albidolilacea</name>
    <dbReference type="NCBI Taxonomy" id="1033008"/>
    <lineage>
        <taxon>Eukaryota</taxon>
        <taxon>Fungi</taxon>
        <taxon>Dikarya</taxon>
        <taxon>Basidiomycota</taxon>
        <taxon>Agaricomycotina</taxon>
        <taxon>Agaricomycetes</taxon>
        <taxon>Agaricomycetidae</taxon>
        <taxon>Agaricales</taxon>
        <taxon>Marasmiineae</taxon>
        <taxon>Mycenaceae</taxon>
        <taxon>Mycena</taxon>
    </lineage>
</organism>
<keyword evidence="7" id="KW-1185">Reference proteome</keyword>
<keyword evidence="1" id="KW-0479">Metal-binding</keyword>
<evidence type="ECO:0000256" key="4">
    <source>
        <dbReference type="PROSITE-ProRule" id="PRU00134"/>
    </source>
</evidence>
<sequence>MSSSPNAPTPVQSAHAIHPVDDSEACFDILAPSSKDIRNIRSHILQTFCSTCMMSEKDLGQQLRTCGKCHTVWYCSKECQTQNWPDHKPTCRESGLPKLIRTLISNEVLQDILHLCFILHFNLLHRSIFDEPFVARVIVAIEPSGILDFAKILLGKGLDKKKVQGMLQFNRFQPATAAQLESLPWHREMWRRERDRVDSEDFRTDPVALMDIAFACGQHSIAVPVHIHSLAMEQ</sequence>
<name>A0AAD7E876_9AGAR</name>
<evidence type="ECO:0000313" key="7">
    <source>
        <dbReference type="Proteomes" id="UP001218218"/>
    </source>
</evidence>
<dbReference type="PROSITE" id="PS50865">
    <property type="entry name" value="ZF_MYND_2"/>
    <property type="match status" value="1"/>
</dbReference>
<dbReference type="PANTHER" id="PTHR46920">
    <property type="match status" value="1"/>
</dbReference>
<comment type="caution">
    <text evidence="6">The sequence shown here is derived from an EMBL/GenBank/DDBJ whole genome shotgun (WGS) entry which is preliminary data.</text>
</comment>
<accession>A0AAD7E876</accession>
<proteinExistence type="predicted"/>
<dbReference type="SUPFAM" id="SSF144232">
    <property type="entry name" value="HIT/MYND zinc finger-like"/>
    <property type="match status" value="1"/>
</dbReference>
<keyword evidence="3" id="KW-0862">Zinc</keyword>
<dbReference type="Proteomes" id="UP001218218">
    <property type="component" value="Unassembled WGS sequence"/>
</dbReference>
<dbReference type="Pfam" id="PF01753">
    <property type="entry name" value="zf-MYND"/>
    <property type="match status" value="1"/>
</dbReference>
<evidence type="ECO:0000313" key="6">
    <source>
        <dbReference type="EMBL" id="KAJ7301889.1"/>
    </source>
</evidence>
<dbReference type="AlphaFoldDB" id="A0AAD7E876"/>
<dbReference type="PROSITE" id="PS01360">
    <property type="entry name" value="ZF_MYND_1"/>
    <property type="match status" value="1"/>
</dbReference>
<gene>
    <name evidence="6" type="ORF">DFH08DRAFT_94828</name>
</gene>
<dbReference type="GO" id="GO:0008270">
    <property type="term" value="F:zinc ion binding"/>
    <property type="evidence" value="ECO:0007669"/>
    <property type="project" value="UniProtKB-KW"/>
</dbReference>
<dbReference type="InterPro" id="IPR002893">
    <property type="entry name" value="Znf_MYND"/>
</dbReference>
<evidence type="ECO:0000256" key="2">
    <source>
        <dbReference type="ARBA" id="ARBA00022771"/>
    </source>
</evidence>
<protein>
    <recommendedName>
        <fullName evidence="5">MYND-type domain-containing protein</fullName>
    </recommendedName>
</protein>
<dbReference type="InterPro" id="IPR052839">
    <property type="entry name" value="Mito_gene_expr_regulator"/>
</dbReference>
<dbReference type="InterPro" id="IPR058518">
    <property type="entry name" value="DUF8205"/>
</dbReference>
<keyword evidence="2 4" id="KW-0863">Zinc-finger</keyword>
<reference evidence="6" key="1">
    <citation type="submission" date="2023-03" db="EMBL/GenBank/DDBJ databases">
        <title>Massive genome expansion in bonnet fungi (Mycena s.s.) driven by repeated elements and novel gene families across ecological guilds.</title>
        <authorList>
            <consortium name="Lawrence Berkeley National Laboratory"/>
            <person name="Harder C.B."/>
            <person name="Miyauchi S."/>
            <person name="Viragh M."/>
            <person name="Kuo A."/>
            <person name="Thoen E."/>
            <person name="Andreopoulos B."/>
            <person name="Lu D."/>
            <person name="Skrede I."/>
            <person name="Drula E."/>
            <person name="Henrissat B."/>
            <person name="Morin E."/>
            <person name="Kohler A."/>
            <person name="Barry K."/>
            <person name="LaButti K."/>
            <person name="Morin E."/>
            <person name="Salamov A."/>
            <person name="Lipzen A."/>
            <person name="Mereny Z."/>
            <person name="Hegedus B."/>
            <person name="Baldrian P."/>
            <person name="Stursova M."/>
            <person name="Weitz H."/>
            <person name="Taylor A."/>
            <person name="Grigoriev I.V."/>
            <person name="Nagy L.G."/>
            <person name="Martin F."/>
            <person name="Kauserud H."/>
        </authorList>
    </citation>
    <scope>NUCLEOTIDE SEQUENCE</scope>
    <source>
        <strain evidence="6">CBHHK002</strain>
    </source>
</reference>